<dbReference type="STRING" id="879212.DespoDRAFT_01504"/>
<evidence type="ECO:0000256" key="4">
    <source>
        <dbReference type="ARBA" id="ARBA00022679"/>
    </source>
</evidence>
<keyword evidence="12" id="KW-1185">Reference proteome</keyword>
<organism evidence="11 12">
    <name type="scientific">Desulfobacter postgatei 2ac9</name>
    <dbReference type="NCBI Taxonomy" id="879212"/>
    <lineage>
        <taxon>Bacteria</taxon>
        <taxon>Pseudomonadati</taxon>
        <taxon>Thermodesulfobacteriota</taxon>
        <taxon>Desulfobacteria</taxon>
        <taxon>Desulfobacterales</taxon>
        <taxon>Desulfobacteraceae</taxon>
        <taxon>Desulfobacter</taxon>
    </lineage>
</organism>
<evidence type="ECO:0000313" key="12">
    <source>
        <dbReference type="Proteomes" id="UP000005778"/>
    </source>
</evidence>
<evidence type="ECO:0000256" key="1">
    <source>
        <dbReference type="ARBA" id="ARBA00004651"/>
    </source>
</evidence>
<dbReference type="FunFam" id="3.90.550.10:FF:000079">
    <property type="entry name" value="Probable glycosyl transferase"/>
    <property type="match status" value="1"/>
</dbReference>
<dbReference type="Gene3D" id="3.90.550.10">
    <property type="entry name" value="Spore Coat Polysaccharide Biosynthesis Protein SpsA, Chain A"/>
    <property type="match status" value="1"/>
</dbReference>
<dbReference type="eggNOG" id="COG1215">
    <property type="taxonomic scope" value="Bacteria"/>
</dbReference>
<dbReference type="AlphaFoldDB" id="I5B1S7"/>
<dbReference type="RefSeq" id="WP_004072514.1">
    <property type="nucleotide sequence ID" value="NZ_CM001488.1"/>
</dbReference>
<dbReference type="GO" id="GO:0005886">
    <property type="term" value="C:plasma membrane"/>
    <property type="evidence" value="ECO:0007669"/>
    <property type="project" value="UniProtKB-SubCell"/>
</dbReference>
<dbReference type="HOGENOM" id="CLU_033536_0_1_7"/>
<dbReference type="SUPFAM" id="SSF53448">
    <property type="entry name" value="Nucleotide-diphospho-sugar transferases"/>
    <property type="match status" value="1"/>
</dbReference>
<evidence type="ECO:0000256" key="7">
    <source>
        <dbReference type="ARBA" id="ARBA00023136"/>
    </source>
</evidence>
<protein>
    <submittedName>
        <fullName evidence="11">Glycosyl transferase</fullName>
    </submittedName>
</protein>
<dbReference type="PANTHER" id="PTHR48090:SF1">
    <property type="entry name" value="PROPHAGE BACTOPRENOL GLUCOSYL TRANSFERASE HOMOLOG"/>
    <property type="match status" value="1"/>
</dbReference>
<evidence type="ECO:0000313" key="11">
    <source>
        <dbReference type="EMBL" id="EIM63440.1"/>
    </source>
</evidence>
<dbReference type="OrthoDB" id="9802649at2"/>
<proteinExistence type="inferred from homology"/>
<comment type="subcellular location">
    <subcellularLocation>
        <location evidence="1">Cell membrane</location>
        <topology evidence="1">Multi-pass membrane protein</topology>
    </subcellularLocation>
</comment>
<keyword evidence="2" id="KW-1003">Cell membrane</keyword>
<keyword evidence="5 9" id="KW-0812">Transmembrane</keyword>
<reference evidence="11 12" key="1">
    <citation type="submission" date="2011-09" db="EMBL/GenBank/DDBJ databases">
        <authorList>
            <consortium name="US DOE Joint Genome Institute (JGI-PGF)"/>
            <person name="Lucas S."/>
            <person name="Han J."/>
            <person name="Lapidus A."/>
            <person name="Cheng J.-F."/>
            <person name="Goodwin L."/>
            <person name="Pitluck S."/>
            <person name="Peters L."/>
            <person name="Land M.L."/>
            <person name="Hauser L."/>
            <person name="Orellana R."/>
            <person name="Lovley D."/>
            <person name="Woyke T.J."/>
        </authorList>
    </citation>
    <scope>NUCLEOTIDE SEQUENCE [LARGE SCALE GENOMIC DNA]</scope>
    <source>
        <strain evidence="11 12">2ac9</strain>
    </source>
</reference>
<dbReference type="InterPro" id="IPR001173">
    <property type="entry name" value="Glyco_trans_2-like"/>
</dbReference>
<keyword evidence="7 9" id="KW-0472">Membrane</keyword>
<dbReference type="Pfam" id="PF00535">
    <property type="entry name" value="Glycos_transf_2"/>
    <property type="match status" value="1"/>
</dbReference>
<evidence type="ECO:0000256" key="9">
    <source>
        <dbReference type="SAM" id="Phobius"/>
    </source>
</evidence>
<dbReference type="InterPro" id="IPR050256">
    <property type="entry name" value="Glycosyltransferase_2"/>
</dbReference>
<evidence type="ECO:0000256" key="2">
    <source>
        <dbReference type="ARBA" id="ARBA00022475"/>
    </source>
</evidence>
<dbReference type="InterPro" id="IPR029044">
    <property type="entry name" value="Nucleotide-diphossugar_trans"/>
</dbReference>
<reference evidence="11 12" key="2">
    <citation type="submission" date="2012-02" db="EMBL/GenBank/DDBJ databases">
        <title>Improved High-Quality Draft sequence of Desulfobacter postgatei 2ac9.</title>
        <authorList>
            <consortium name="US DOE Joint Genome Institute"/>
            <person name="Lucas S."/>
            <person name="Han J."/>
            <person name="Lapidus A."/>
            <person name="Cheng J.-F."/>
            <person name="Goodwin L."/>
            <person name="Pitluck S."/>
            <person name="Peters L."/>
            <person name="Ovchinnikova G."/>
            <person name="Held B."/>
            <person name="Detter J.C."/>
            <person name="Han C."/>
            <person name="Tapia R."/>
            <person name="Land M."/>
            <person name="Hauser L."/>
            <person name="Kyrpides N."/>
            <person name="Ivanova N."/>
            <person name="Pagani I."/>
            <person name="Orellana R."/>
            <person name="Lovley D."/>
            <person name="Woyke T."/>
        </authorList>
    </citation>
    <scope>NUCLEOTIDE SEQUENCE [LARGE SCALE GENOMIC DNA]</scope>
    <source>
        <strain evidence="11 12">2ac9</strain>
    </source>
</reference>
<dbReference type="GO" id="GO:0016757">
    <property type="term" value="F:glycosyltransferase activity"/>
    <property type="evidence" value="ECO:0007669"/>
    <property type="project" value="UniProtKB-KW"/>
</dbReference>
<keyword evidence="6 9" id="KW-1133">Transmembrane helix</keyword>
<evidence type="ECO:0000259" key="10">
    <source>
        <dbReference type="Pfam" id="PF00535"/>
    </source>
</evidence>
<evidence type="ECO:0000256" key="6">
    <source>
        <dbReference type="ARBA" id="ARBA00022989"/>
    </source>
</evidence>
<comment type="similarity">
    <text evidence="8">Belongs to the glycosyltransferase 2 family. GtrB subfamily.</text>
</comment>
<gene>
    <name evidence="11" type="ORF">DespoDRAFT_01504</name>
</gene>
<dbReference type="PANTHER" id="PTHR48090">
    <property type="entry name" value="UNDECAPRENYL-PHOSPHATE 4-DEOXY-4-FORMAMIDO-L-ARABINOSE TRANSFERASE-RELATED"/>
    <property type="match status" value="1"/>
</dbReference>
<feature type="domain" description="Glycosyltransferase 2-like" evidence="10">
    <location>
        <begin position="9"/>
        <end position="171"/>
    </location>
</feature>
<keyword evidence="3" id="KW-0328">Glycosyltransferase</keyword>
<accession>I5B1S7</accession>
<dbReference type="CDD" id="cd04187">
    <property type="entry name" value="DPM1_like_bac"/>
    <property type="match status" value="1"/>
</dbReference>
<evidence type="ECO:0000256" key="3">
    <source>
        <dbReference type="ARBA" id="ARBA00022676"/>
    </source>
</evidence>
<sequence>MHCFDVSLSIICPCFNEEGTIKMFLEKLIPIMQNVQRPYEIIFINDGSTDNTLNVLLKAKSKNPQIRILNLSRNFGKEAALTAGLEHAMGEVVIPIDADLQHPPEIIIEFIKKWEDGFDVVVGKRTVRTGEGVIKKLTAKYFYKFHNQISDVEIPYNVGDFRLMSRKVIEALKRLPENQRFMKGLFAWVGFNTAVVEYEQAPRAAGKTSYNGLKLWDFALDGITSFSTLPLRIWMYIGFLISFLSFLYGSTIVINTLILGVDTPGYASMITVILFLGGIQLIGIGILGEYIGRIYKETKKRPLYIIEKEY</sequence>
<name>I5B1S7_9BACT</name>
<evidence type="ECO:0000256" key="5">
    <source>
        <dbReference type="ARBA" id="ARBA00022692"/>
    </source>
</evidence>
<feature type="transmembrane region" description="Helical" evidence="9">
    <location>
        <begin position="233"/>
        <end position="254"/>
    </location>
</feature>
<keyword evidence="4 11" id="KW-0808">Transferase</keyword>
<feature type="transmembrane region" description="Helical" evidence="9">
    <location>
        <begin position="266"/>
        <end position="291"/>
    </location>
</feature>
<dbReference type="Proteomes" id="UP000005778">
    <property type="component" value="Chromosome"/>
</dbReference>
<evidence type="ECO:0000256" key="8">
    <source>
        <dbReference type="ARBA" id="ARBA00038152"/>
    </source>
</evidence>
<dbReference type="EMBL" id="CM001488">
    <property type="protein sequence ID" value="EIM63440.1"/>
    <property type="molecule type" value="Genomic_DNA"/>
</dbReference>